<evidence type="ECO:0000256" key="1">
    <source>
        <dbReference type="SAM" id="Phobius"/>
    </source>
</evidence>
<evidence type="ECO:0000313" key="2">
    <source>
        <dbReference type="EMBL" id="MBX46040.1"/>
    </source>
</evidence>
<accession>A0A2P2NUC8</accession>
<keyword evidence="1" id="KW-1133">Transmembrane helix</keyword>
<reference evidence="2" key="1">
    <citation type="submission" date="2018-02" db="EMBL/GenBank/DDBJ databases">
        <title>Rhizophora mucronata_Transcriptome.</title>
        <authorList>
            <person name="Meera S.P."/>
            <person name="Sreeshan A."/>
            <person name="Augustine A."/>
        </authorList>
    </citation>
    <scope>NUCLEOTIDE SEQUENCE</scope>
    <source>
        <tissue evidence="2">Leaf</tissue>
    </source>
</reference>
<keyword evidence="1" id="KW-0472">Membrane</keyword>
<sequence>MWVVGLIVHLTLCCYVVKPIISVVGLLILCVCIFFFLN</sequence>
<feature type="transmembrane region" description="Helical" evidence="1">
    <location>
        <begin position="6"/>
        <end position="37"/>
    </location>
</feature>
<organism evidence="2">
    <name type="scientific">Rhizophora mucronata</name>
    <name type="common">Asiatic mangrove</name>
    <dbReference type="NCBI Taxonomy" id="61149"/>
    <lineage>
        <taxon>Eukaryota</taxon>
        <taxon>Viridiplantae</taxon>
        <taxon>Streptophyta</taxon>
        <taxon>Embryophyta</taxon>
        <taxon>Tracheophyta</taxon>
        <taxon>Spermatophyta</taxon>
        <taxon>Magnoliopsida</taxon>
        <taxon>eudicotyledons</taxon>
        <taxon>Gunneridae</taxon>
        <taxon>Pentapetalae</taxon>
        <taxon>rosids</taxon>
        <taxon>fabids</taxon>
        <taxon>Malpighiales</taxon>
        <taxon>Rhizophoraceae</taxon>
        <taxon>Rhizophora</taxon>
    </lineage>
</organism>
<name>A0A2P2NUC8_RHIMU</name>
<dbReference type="AlphaFoldDB" id="A0A2P2NUC8"/>
<proteinExistence type="predicted"/>
<protein>
    <submittedName>
        <fullName evidence="2">Uncharacterized protein</fullName>
    </submittedName>
</protein>
<keyword evidence="1" id="KW-0812">Transmembrane</keyword>
<dbReference type="EMBL" id="GGEC01065556">
    <property type="protein sequence ID" value="MBX46040.1"/>
    <property type="molecule type" value="Transcribed_RNA"/>
</dbReference>